<evidence type="ECO:0008006" key="5">
    <source>
        <dbReference type="Google" id="ProtNLM"/>
    </source>
</evidence>
<accession>A0A3N4PNK2</accession>
<feature type="region of interest" description="Disordered" evidence="1">
    <location>
        <begin position="153"/>
        <end position="192"/>
    </location>
</feature>
<dbReference type="Proteomes" id="UP000278351">
    <property type="component" value="Unassembled WGS sequence"/>
</dbReference>
<protein>
    <recommendedName>
        <fullName evidence="5">Toxin-antitoxin system YwqK family antitoxin</fullName>
    </recommendedName>
</protein>
<proteinExistence type="predicted"/>
<dbReference type="Gene3D" id="2.20.110.10">
    <property type="entry name" value="Histone H3 K4-specific methyltransferase SET7/9 N-terminal domain"/>
    <property type="match status" value="1"/>
</dbReference>
<dbReference type="OrthoDB" id="649587at2"/>
<evidence type="ECO:0000256" key="1">
    <source>
        <dbReference type="SAM" id="MobiDB-lite"/>
    </source>
</evidence>
<feature type="chain" id="PRO_5018198784" description="Toxin-antitoxin system YwqK family antitoxin" evidence="2">
    <location>
        <begin position="20"/>
        <end position="192"/>
    </location>
</feature>
<dbReference type="Pfam" id="PF07661">
    <property type="entry name" value="MORN_2"/>
    <property type="match status" value="3"/>
</dbReference>
<keyword evidence="2" id="KW-0732">Signal</keyword>
<evidence type="ECO:0000313" key="3">
    <source>
        <dbReference type="EMBL" id="RPE05897.1"/>
    </source>
</evidence>
<comment type="caution">
    <text evidence="3">The sequence shown here is derived from an EMBL/GenBank/DDBJ whole genome shotgun (WGS) entry which is preliminary data.</text>
</comment>
<dbReference type="EMBL" id="RPDH01000003">
    <property type="protein sequence ID" value="RPE05897.1"/>
    <property type="molecule type" value="Genomic_DNA"/>
</dbReference>
<reference evidence="3 4" key="1">
    <citation type="submission" date="2018-11" db="EMBL/GenBank/DDBJ databases">
        <title>Chitinophaga lutea sp.nov., isolate from arsenic contaminated soil.</title>
        <authorList>
            <person name="Zong Y."/>
        </authorList>
    </citation>
    <scope>NUCLEOTIDE SEQUENCE [LARGE SCALE GENOMIC DNA]</scope>
    <source>
        <strain evidence="3 4">ZY74</strain>
    </source>
</reference>
<evidence type="ECO:0000256" key="2">
    <source>
        <dbReference type="SAM" id="SignalP"/>
    </source>
</evidence>
<dbReference type="AlphaFoldDB" id="A0A3N4PNK2"/>
<keyword evidence="4" id="KW-1185">Reference proteome</keyword>
<feature type="signal peptide" evidence="2">
    <location>
        <begin position="1"/>
        <end position="19"/>
    </location>
</feature>
<evidence type="ECO:0000313" key="4">
    <source>
        <dbReference type="Proteomes" id="UP000278351"/>
    </source>
</evidence>
<dbReference type="SUPFAM" id="SSF82185">
    <property type="entry name" value="Histone H3 K4-specific methyltransferase SET7/9 N-terminal domain"/>
    <property type="match status" value="1"/>
</dbReference>
<gene>
    <name evidence="3" type="ORF">EGT74_26435</name>
</gene>
<organism evidence="3 4">
    <name type="scientific">Chitinophaga lutea</name>
    <dbReference type="NCBI Taxonomy" id="2488634"/>
    <lineage>
        <taxon>Bacteria</taxon>
        <taxon>Pseudomonadati</taxon>
        <taxon>Bacteroidota</taxon>
        <taxon>Chitinophagia</taxon>
        <taxon>Chitinophagales</taxon>
        <taxon>Chitinophagaceae</taxon>
        <taxon>Chitinophaga</taxon>
    </lineage>
</organism>
<name>A0A3N4PNK2_9BACT</name>
<dbReference type="InterPro" id="IPR011652">
    <property type="entry name" value="MORN_2"/>
</dbReference>
<sequence>MKTLISLILCSFIALTAAAQSGGNSVDAKKRKQGPWVEQVEGVRGEPGYSWEGRYVNDRKEGVWKKYNANGDVIAEETFKHGALDGLCKYYYPDGKISAVGNMIAVDLEGQKDTVTVVDPVTSEENLVEVTRKGHSVKHGEWRVYDEDGSMMRETYERGELSTSAPAGKPRNAAPLPHEQQAPGAKKKKGKG</sequence>
<dbReference type="RefSeq" id="WP_123849548.1">
    <property type="nucleotide sequence ID" value="NZ_RPDH01000003.1"/>
</dbReference>